<dbReference type="FunFam" id="3.40.1810.10:FF:000007">
    <property type="entry name" value="Transcription factor, MADS-box"/>
    <property type="match status" value="1"/>
</dbReference>
<dbReference type="InterPro" id="IPR000313">
    <property type="entry name" value="PWWP_dom"/>
</dbReference>
<dbReference type="InterPro" id="IPR033896">
    <property type="entry name" value="MEF2-like_N"/>
</dbReference>
<dbReference type="InterPro" id="IPR002487">
    <property type="entry name" value="TF_Kbox"/>
</dbReference>
<dbReference type="PRINTS" id="PR00404">
    <property type="entry name" value="MADSDOMAIN"/>
</dbReference>
<feature type="compositionally biased region" description="Polar residues" evidence="7">
    <location>
        <begin position="400"/>
        <end position="410"/>
    </location>
</feature>
<dbReference type="PROSITE" id="PS00350">
    <property type="entry name" value="MADS_BOX_1"/>
    <property type="match status" value="1"/>
</dbReference>
<dbReference type="PROSITE" id="PS50812">
    <property type="entry name" value="PWWP"/>
    <property type="match status" value="1"/>
</dbReference>
<comment type="caution">
    <text evidence="11">The sequence shown here is derived from an EMBL/GenBank/DDBJ whole genome shotgun (WGS) entry which is preliminary data.</text>
</comment>
<evidence type="ECO:0000256" key="5">
    <source>
        <dbReference type="ARBA" id="ARBA00023163"/>
    </source>
</evidence>
<dbReference type="PANTHER" id="PTHR48019">
    <property type="entry name" value="SERUM RESPONSE FACTOR HOMOLOG"/>
    <property type="match status" value="1"/>
</dbReference>
<dbReference type="PROSITE" id="PS50066">
    <property type="entry name" value="MADS_BOX_2"/>
    <property type="match status" value="1"/>
</dbReference>
<feature type="domain" description="MADS-box" evidence="8">
    <location>
        <begin position="1"/>
        <end position="61"/>
    </location>
</feature>
<keyword evidence="3" id="KW-0805">Transcription regulation</keyword>
<protein>
    <recommendedName>
        <fullName evidence="13">HbMADS-box protein</fullName>
    </recommendedName>
</protein>
<evidence type="ECO:0000313" key="12">
    <source>
        <dbReference type="Proteomes" id="UP000467840"/>
    </source>
</evidence>
<dbReference type="CDD" id="cd00265">
    <property type="entry name" value="MADS_MEF2_like"/>
    <property type="match status" value="1"/>
</dbReference>
<feature type="domain" description="PWWP" evidence="9">
    <location>
        <begin position="263"/>
        <end position="313"/>
    </location>
</feature>
<evidence type="ECO:0000256" key="2">
    <source>
        <dbReference type="ARBA" id="ARBA00022782"/>
    </source>
</evidence>
<evidence type="ECO:0000256" key="1">
    <source>
        <dbReference type="ARBA" id="ARBA00004123"/>
    </source>
</evidence>
<evidence type="ECO:0000256" key="7">
    <source>
        <dbReference type="SAM" id="MobiDB-lite"/>
    </source>
</evidence>
<dbReference type="EMBL" id="JAAGAX010000010">
    <property type="protein sequence ID" value="KAF2299786.1"/>
    <property type="molecule type" value="Genomic_DNA"/>
</dbReference>
<name>A0A6A6LIE8_HEVBR</name>
<evidence type="ECO:0000256" key="6">
    <source>
        <dbReference type="ARBA" id="ARBA00023242"/>
    </source>
</evidence>
<gene>
    <name evidence="11" type="ORF">GH714_003347</name>
</gene>
<evidence type="ECO:0008006" key="13">
    <source>
        <dbReference type="Google" id="ProtNLM"/>
    </source>
</evidence>
<evidence type="ECO:0000313" key="11">
    <source>
        <dbReference type="EMBL" id="KAF2299786.1"/>
    </source>
</evidence>
<dbReference type="GO" id="GO:0045944">
    <property type="term" value="P:positive regulation of transcription by RNA polymerase II"/>
    <property type="evidence" value="ECO:0007669"/>
    <property type="project" value="InterPro"/>
</dbReference>
<dbReference type="InterPro" id="IPR036879">
    <property type="entry name" value="TF_MADSbox_sf"/>
</dbReference>
<comment type="subcellular location">
    <subcellularLocation>
        <location evidence="1">Nucleus</location>
    </subcellularLocation>
</comment>
<dbReference type="InterPro" id="IPR002100">
    <property type="entry name" value="TF_MADSbox"/>
</dbReference>
<keyword evidence="4" id="KW-0238">DNA-binding</keyword>
<keyword evidence="6" id="KW-0539">Nucleus</keyword>
<dbReference type="Gene3D" id="3.40.1810.10">
    <property type="entry name" value="Transcription factor, MADS-box"/>
    <property type="match status" value="1"/>
</dbReference>
<keyword evidence="12" id="KW-1185">Reference proteome</keyword>
<dbReference type="GO" id="GO:0003700">
    <property type="term" value="F:DNA-binding transcription factor activity"/>
    <property type="evidence" value="ECO:0007669"/>
    <property type="project" value="InterPro"/>
</dbReference>
<dbReference type="CDD" id="cd05162">
    <property type="entry name" value="PWWP"/>
    <property type="match status" value="1"/>
</dbReference>
<feature type="domain" description="K-box" evidence="10">
    <location>
        <begin position="86"/>
        <end position="176"/>
    </location>
</feature>
<proteinExistence type="predicted"/>
<sequence>MAREKIKIKKIDNITARQVTFSKRRRGLFKKAEELSVLCDADVALIIFSATGKLFEYCSSSMKDIIARHNLHSNKLDKLDRPSLELELQNTNHERLSKEVAEKTYQLRQMRGEDLQGLNMEDLQQLEKMLETGLSRVLETKGDKMMNEISALEKKGALLLEENKALKQKMMTLCKGKRPVLLDSDLAVQQEEGMSSESATNVCSCSSGPLAEDDSSDTSLKLGLFETKRKAMEVKRCSSSKSHDRDHGGERVAAEHLERVPKLGEVIWVKLSGGSWWPAVVVKSNVNGSNKADDGLMGDVRVRLYGSYEYMYVDPIKWCSEFRVTLEQNNGCYEDIFRKALEQVLSSSKCGRVKGKVAKSKGTSKQVKETEKHDRGQKRLKQNKQAATAAKCKSPKQNEDATLSGTSQELSARRTKVMQTLGLIAPSGSPFHKMSAFI</sequence>
<dbReference type="SUPFAM" id="SSF63748">
    <property type="entry name" value="Tudor/PWWP/MBT"/>
    <property type="match status" value="1"/>
</dbReference>
<dbReference type="Proteomes" id="UP000467840">
    <property type="component" value="Chromosome 4"/>
</dbReference>
<accession>A0A6A6LIE8</accession>
<dbReference type="GO" id="GO:0030154">
    <property type="term" value="P:cell differentiation"/>
    <property type="evidence" value="ECO:0007669"/>
    <property type="project" value="UniProtKB-KW"/>
</dbReference>
<dbReference type="GO" id="GO:0000977">
    <property type="term" value="F:RNA polymerase II transcription regulatory region sequence-specific DNA binding"/>
    <property type="evidence" value="ECO:0007669"/>
    <property type="project" value="InterPro"/>
</dbReference>
<dbReference type="Pfam" id="PF00855">
    <property type="entry name" value="PWWP"/>
    <property type="match status" value="1"/>
</dbReference>
<dbReference type="PROSITE" id="PS51297">
    <property type="entry name" value="K_BOX"/>
    <property type="match status" value="1"/>
</dbReference>
<organism evidence="11 12">
    <name type="scientific">Hevea brasiliensis</name>
    <name type="common">Para rubber tree</name>
    <name type="synonym">Siphonia brasiliensis</name>
    <dbReference type="NCBI Taxonomy" id="3981"/>
    <lineage>
        <taxon>Eukaryota</taxon>
        <taxon>Viridiplantae</taxon>
        <taxon>Streptophyta</taxon>
        <taxon>Embryophyta</taxon>
        <taxon>Tracheophyta</taxon>
        <taxon>Spermatophyta</taxon>
        <taxon>Magnoliopsida</taxon>
        <taxon>eudicotyledons</taxon>
        <taxon>Gunneridae</taxon>
        <taxon>Pentapetalae</taxon>
        <taxon>rosids</taxon>
        <taxon>fabids</taxon>
        <taxon>Malpighiales</taxon>
        <taxon>Euphorbiaceae</taxon>
        <taxon>Crotonoideae</taxon>
        <taxon>Micrandreae</taxon>
        <taxon>Hevea</taxon>
    </lineage>
</organism>
<dbReference type="AlphaFoldDB" id="A0A6A6LIE8"/>
<evidence type="ECO:0000259" key="9">
    <source>
        <dbReference type="PROSITE" id="PS50812"/>
    </source>
</evidence>
<dbReference type="SMART" id="SM00432">
    <property type="entry name" value="MADS"/>
    <property type="match status" value="1"/>
</dbReference>
<evidence type="ECO:0000256" key="4">
    <source>
        <dbReference type="ARBA" id="ARBA00023125"/>
    </source>
</evidence>
<dbReference type="Pfam" id="PF01486">
    <property type="entry name" value="K-box"/>
    <property type="match status" value="1"/>
</dbReference>
<dbReference type="Pfam" id="PF00319">
    <property type="entry name" value="SRF-TF"/>
    <property type="match status" value="1"/>
</dbReference>
<dbReference type="GO" id="GO:0046983">
    <property type="term" value="F:protein dimerization activity"/>
    <property type="evidence" value="ECO:0007669"/>
    <property type="project" value="InterPro"/>
</dbReference>
<keyword evidence="5" id="KW-0804">Transcription</keyword>
<evidence type="ECO:0000259" key="8">
    <source>
        <dbReference type="PROSITE" id="PS50066"/>
    </source>
</evidence>
<dbReference type="InterPro" id="IPR050142">
    <property type="entry name" value="MADS-box/MEF2_TF"/>
</dbReference>
<dbReference type="Gene3D" id="2.30.30.140">
    <property type="match status" value="1"/>
</dbReference>
<keyword evidence="2" id="KW-0221">Differentiation</keyword>
<dbReference type="GO" id="GO:0005634">
    <property type="term" value="C:nucleus"/>
    <property type="evidence" value="ECO:0007669"/>
    <property type="project" value="UniProtKB-SubCell"/>
</dbReference>
<evidence type="ECO:0000259" key="10">
    <source>
        <dbReference type="PROSITE" id="PS51297"/>
    </source>
</evidence>
<reference evidence="11 12" key="1">
    <citation type="journal article" date="2020" name="Mol. Plant">
        <title>The Chromosome-Based Rubber Tree Genome Provides New Insights into Spurge Genome Evolution and Rubber Biosynthesis.</title>
        <authorList>
            <person name="Liu J."/>
            <person name="Shi C."/>
            <person name="Shi C.C."/>
            <person name="Li W."/>
            <person name="Zhang Q.J."/>
            <person name="Zhang Y."/>
            <person name="Li K."/>
            <person name="Lu H.F."/>
            <person name="Shi C."/>
            <person name="Zhu S.T."/>
            <person name="Xiao Z.Y."/>
            <person name="Nan H."/>
            <person name="Yue Y."/>
            <person name="Zhu X.G."/>
            <person name="Wu Y."/>
            <person name="Hong X.N."/>
            <person name="Fan G.Y."/>
            <person name="Tong Y."/>
            <person name="Zhang D."/>
            <person name="Mao C.L."/>
            <person name="Liu Y.L."/>
            <person name="Hao S.J."/>
            <person name="Liu W.Q."/>
            <person name="Lv M.Q."/>
            <person name="Zhang H.B."/>
            <person name="Liu Y."/>
            <person name="Hu-Tang G.R."/>
            <person name="Wang J.P."/>
            <person name="Wang J.H."/>
            <person name="Sun Y.H."/>
            <person name="Ni S.B."/>
            <person name="Chen W.B."/>
            <person name="Zhang X.C."/>
            <person name="Jiao Y.N."/>
            <person name="Eichler E.E."/>
            <person name="Li G.H."/>
            <person name="Liu X."/>
            <person name="Gao L.Z."/>
        </authorList>
    </citation>
    <scope>NUCLEOTIDE SEQUENCE [LARGE SCALE GENOMIC DNA]</scope>
    <source>
        <strain evidence="12">cv. GT1</strain>
        <tissue evidence="11">Leaf</tissue>
    </source>
</reference>
<dbReference type="SUPFAM" id="SSF55455">
    <property type="entry name" value="SRF-like"/>
    <property type="match status" value="1"/>
</dbReference>
<evidence type="ECO:0000256" key="3">
    <source>
        <dbReference type="ARBA" id="ARBA00023015"/>
    </source>
</evidence>
<feature type="region of interest" description="Disordered" evidence="7">
    <location>
        <begin position="356"/>
        <end position="411"/>
    </location>
</feature>